<evidence type="ECO:0000256" key="1">
    <source>
        <dbReference type="ARBA" id="ARBA00005254"/>
    </source>
</evidence>
<feature type="region of interest" description="Disordered" evidence="2">
    <location>
        <begin position="1"/>
        <end position="32"/>
    </location>
</feature>
<dbReference type="EMBL" id="JAKFHA010000020">
    <property type="protein sequence ID" value="MCF2531016.1"/>
    <property type="molecule type" value="Genomic_DNA"/>
</dbReference>
<dbReference type="RefSeq" id="WP_235055684.1">
    <property type="nucleotide sequence ID" value="NZ_JAKFHA010000020.1"/>
</dbReference>
<dbReference type="NCBIfam" id="NF006013">
    <property type="entry name" value="PRK08150.1"/>
    <property type="match status" value="1"/>
</dbReference>
<dbReference type="Pfam" id="PF00378">
    <property type="entry name" value="ECH_1"/>
    <property type="match status" value="1"/>
</dbReference>
<dbReference type="Gene3D" id="3.90.226.10">
    <property type="entry name" value="2-enoyl-CoA Hydratase, Chain A, domain 1"/>
    <property type="match status" value="1"/>
</dbReference>
<dbReference type="PANTHER" id="PTHR43802">
    <property type="entry name" value="ENOYL-COA HYDRATASE"/>
    <property type="match status" value="1"/>
</dbReference>
<dbReference type="GO" id="GO:0003824">
    <property type="term" value="F:catalytic activity"/>
    <property type="evidence" value="ECO:0007669"/>
    <property type="project" value="UniProtKB-ARBA"/>
</dbReference>
<dbReference type="AlphaFoldDB" id="A0AA41U2T9"/>
<dbReference type="InterPro" id="IPR014748">
    <property type="entry name" value="Enoyl-CoA_hydra_C"/>
</dbReference>
<dbReference type="Gene3D" id="1.10.12.10">
    <property type="entry name" value="Lyase 2-enoyl-coa Hydratase, Chain A, domain 2"/>
    <property type="match status" value="1"/>
</dbReference>
<dbReference type="SUPFAM" id="SSF52096">
    <property type="entry name" value="ClpP/crotonase"/>
    <property type="match status" value="1"/>
</dbReference>
<comment type="caution">
    <text evidence="3">The sequence shown here is derived from an EMBL/GenBank/DDBJ whole genome shotgun (WGS) entry which is preliminary data.</text>
</comment>
<dbReference type="InterPro" id="IPR001753">
    <property type="entry name" value="Enoyl-CoA_hydra/iso"/>
</dbReference>
<feature type="compositionally biased region" description="Low complexity" evidence="2">
    <location>
        <begin position="12"/>
        <end position="32"/>
    </location>
</feature>
<protein>
    <submittedName>
        <fullName evidence="3">Crotonase/enoyl-CoA hydratase family protein</fullName>
    </submittedName>
</protein>
<organism evidence="3 4">
    <name type="scientific">Yinghuangia soli</name>
    <dbReference type="NCBI Taxonomy" id="2908204"/>
    <lineage>
        <taxon>Bacteria</taxon>
        <taxon>Bacillati</taxon>
        <taxon>Actinomycetota</taxon>
        <taxon>Actinomycetes</taxon>
        <taxon>Kitasatosporales</taxon>
        <taxon>Streptomycetaceae</taxon>
        <taxon>Yinghuangia</taxon>
    </lineage>
</organism>
<dbReference type="CDD" id="cd06558">
    <property type="entry name" value="crotonase-like"/>
    <property type="match status" value="1"/>
</dbReference>
<sequence length="285" mass="29653">MNHPAAPRIPSTGTATATPTGTPNGTGPALPASLQLERHGPVAVVRIARAAKRNALDDATVQGLGAFFAAPPADVRAIVLDAEGDHFCAGLDLSELGDRDTFEGLQHSRMWHRAFDAIEHGTVPVVAVLKGAVVGGGLELACAAHIRVAEPSTFYALPEARHGLFVGGGASVRVPRLIGVHRMADMMLTGRVVDAAEGERLGLSQYLVDGGKGLARALELAERIAENAPISNYAVLQALPRIAEANPAEGYLLESLMAAVASGSDDAKTRMRAFLDGRAGKVGRP</sequence>
<dbReference type="PANTHER" id="PTHR43802:SF1">
    <property type="entry name" value="IP11341P-RELATED"/>
    <property type="match status" value="1"/>
</dbReference>
<gene>
    <name evidence="3" type="ORF">LZ495_27905</name>
</gene>
<name>A0AA41U2T9_9ACTN</name>
<dbReference type="InterPro" id="IPR029045">
    <property type="entry name" value="ClpP/crotonase-like_dom_sf"/>
</dbReference>
<evidence type="ECO:0000313" key="3">
    <source>
        <dbReference type="EMBL" id="MCF2531016.1"/>
    </source>
</evidence>
<keyword evidence="4" id="KW-1185">Reference proteome</keyword>
<dbReference type="Proteomes" id="UP001165378">
    <property type="component" value="Unassembled WGS sequence"/>
</dbReference>
<comment type="similarity">
    <text evidence="1">Belongs to the enoyl-CoA hydratase/isomerase family.</text>
</comment>
<reference evidence="3" key="1">
    <citation type="submission" date="2022-01" db="EMBL/GenBank/DDBJ databases">
        <title>Genome-Based Taxonomic Classification of the Phylum Actinobacteria.</title>
        <authorList>
            <person name="Gao Y."/>
        </authorList>
    </citation>
    <scope>NUCLEOTIDE SEQUENCE</scope>
    <source>
        <strain evidence="3">KLBMP 8922</strain>
    </source>
</reference>
<evidence type="ECO:0000256" key="2">
    <source>
        <dbReference type="SAM" id="MobiDB-lite"/>
    </source>
</evidence>
<evidence type="ECO:0000313" key="4">
    <source>
        <dbReference type="Proteomes" id="UP001165378"/>
    </source>
</evidence>
<accession>A0AA41U2T9</accession>
<proteinExistence type="inferred from homology"/>